<name>A0A444JDH8_9BACT</name>
<dbReference type="AlphaFoldDB" id="A0A444JDH8"/>
<dbReference type="GO" id="GO:0003913">
    <property type="term" value="F:DNA photolyase activity"/>
    <property type="evidence" value="ECO:0007669"/>
    <property type="project" value="TreeGrafter"/>
</dbReference>
<dbReference type="Pfam" id="PF20903">
    <property type="entry name" value="SPL"/>
    <property type="match status" value="1"/>
</dbReference>
<evidence type="ECO:0000313" key="2">
    <source>
        <dbReference type="Proteomes" id="UP000288892"/>
    </source>
</evidence>
<protein>
    <submittedName>
        <fullName evidence="1">Spore photoproduct lyase</fullName>
        <ecNumber evidence="1">4.1.99.14</ecNumber>
    </submittedName>
</protein>
<keyword evidence="2" id="KW-1185">Reference proteome</keyword>
<dbReference type="PANTHER" id="PTHR37822:SF2">
    <property type="entry name" value="SPORE PHOTOPRODUCT LYASE"/>
    <property type="match status" value="1"/>
</dbReference>
<dbReference type="InterPro" id="IPR058240">
    <property type="entry name" value="rSAM_sf"/>
</dbReference>
<dbReference type="GO" id="GO:1904047">
    <property type="term" value="F:S-adenosyl-L-methionine binding"/>
    <property type="evidence" value="ECO:0007669"/>
    <property type="project" value="TreeGrafter"/>
</dbReference>
<reference evidence="1 2" key="1">
    <citation type="submission" date="2017-01" db="EMBL/GenBank/DDBJ databases">
        <title>The cable genome- insights into the physiology and evolution of filamentous bacteria capable of sulfide oxidation via long distance electron transfer.</title>
        <authorList>
            <person name="Schreiber L."/>
            <person name="Bjerg J.T."/>
            <person name="Boggild A."/>
            <person name="Van De Vossenberg J."/>
            <person name="Meysman F."/>
            <person name="Nielsen L.P."/>
            <person name="Schramm A."/>
            <person name="Kjeldsen K.U."/>
        </authorList>
    </citation>
    <scope>NUCLEOTIDE SEQUENCE [LARGE SCALE GENOMIC DNA]</scope>
    <source>
        <strain evidence="1">A5</strain>
    </source>
</reference>
<dbReference type="InterPro" id="IPR049539">
    <property type="entry name" value="SPL"/>
</dbReference>
<dbReference type="GO" id="GO:0051539">
    <property type="term" value="F:4 iron, 4 sulfur cluster binding"/>
    <property type="evidence" value="ECO:0007669"/>
    <property type="project" value="TreeGrafter"/>
</dbReference>
<dbReference type="Gene3D" id="3.80.30.30">
    <property type="match status" value="1"/>
</dbReference>
<evidence type="ECO:0000313" key="1">
    <source>
        <dbReference type="EMBL" id="RWX51149.1"/>
    </source>
</evidence>
<dbReference type="SUPFAM" id="SSF102114">
    <property type="entry name" value="Radical SAM enzymes"/>
    <property type="match status" value="1"/>
</dbReference>
<comment type="caution">
    <text evidence="1">The sequence shown here is derived from an EMBL/GenBank/DDBJ whole genome shotgun (WGS) entry which is preliminary data.</text>
</comment>
<dbReference type="EC" id="4.1.99.14" evidence="1"/>
<dbReference type="Proteomes" id="UP000288892">
    <property type="component" value="Unassembled WGS sequence"/>
</dbReference>
<proteinExistence type="predicted"/>
<sequence>MSYGDPAKYITRLYVTEECQQDDYAREIIQRSRLPVTVIGDREHPDVAGVYPGNLTQGKHHLLLCRNRGRFFKPCPATREYTCCEYQVLNIGMGCPMDCVYCILQAYLNNPWISFFVNKEDLFAELDQAFAVDSQTFLRIGTGEFTDSLALDSLTCFSPLLVNYMRGKQNAVLELKSKSVVIDNLEGLEHGGRTLVAWSLNSPSIMEQEEIRAAGLEERLDAAVRCADWGYRLAFHFDPIIWHEGWEEGYRTTIRRLFAKVPADRIAWISLGALRYLPALQSIAAERFPQSNFFYEEFIEGLDGKARYFRSQRVEMYKLIADELARFADPATCIYFCMESENIWQEVFGYTPSERGGLRAMLDRSVQHDQQHAASLKP</sequence>
<accession>A0A444JDH8</accession>
<dbReference type="GO" id="GO:0042601">
    <property type="term" value="C:endospore-forming forespore"/>
    <property type="evidence" value="ECO:0007669"/>
    <property type="project" value="TreeGrafter"/>
</dbReference>
<keyword evidence="1" id="KW-0456">Lyase</keyword>
<gene>
    <name evidence="1" type="ORF">VU01_11992</name>
</gene>
<dbReference type="Gene3D" id="3.40.50.12110">
    <property type="match status" value="1"/>
</dbReference>
<dbReference type="EMBL" id="MTKS01000199">
    <property type="protein sequence ID" value="RWX51149.1"/>
    <property type="molecule type" value="Genomic_DNA"/>
</dbReference>
<organism evidence="1 2">
    <name type="scientific">Candidatus Electrothrix marina</name>
    <dbReference type="NCBI Taxonomy" id="1859130"/>
    <lineage>
        <taxon>Bacteria</taxon>
        <taxon>Pseudomonadati</taxon>
        <taxon>Thermodesulfobacteriota</taxon>
        <taxon>Desulfobulbia</taxon>
        <taxon>Desulfobulbales</taxon>
        <taxon>Desulfobulbaceae</taxon>
        <taxon>Candidatus Electrothrix</taxon>
    </lineage>
</organism>
<dbReference type="PANTHER" id="PTHR37822">
    <property type="entry name" value="SPORE PHOTOPRODUCT LYASE-RELATED"/>
    <property type="match status" value="1"/>
</dbReference>